<accession>A0A158J0T2</accession>
<dbReference type="Proteomes" id="UP000054740">
    <property type="component" value="Unassembled WGS sequence"/>
</dbReference>
<proteinExistence type="predicted"/>
<name>A0A158J0T2_CABCO</name>
<gene>
    <name evidence="1" type="ORF">AWB70_05708</name>
</gene>
<evidence type="ECO:0000313" key="1">
    <source>
        <dbReference type="EMBL" id="SAL62477.1"/>
    </source>
</evidence>
<reference evidence="2" key="1">
    <citation type="submission" date="2016-01" db="EMBL/GenBank/DDBJ databases">
        <authorList>
            <person name="Peeters C."/>
        </authorList>
    </citation>
    <scope>NUCLEOTIDE SEQUENCE [LARGE SCALE GENOMIC DNA]</scope>
</reference>
<evidence type="ECO:0000313" key="2">
    <source>
        <dbReference type="Proteomes" id="UP000054740"/>
    </source>
</evidence>
<keyword evidence="2" id="KW-1185">Reference proteome</keyword>
<protein>
    <submittedName>
        <fullName evidence="1">Sugar ABC transporter ATPase</fullName>
    </submittedName>
</protein>
<organism evidence="1 2">
    <name type="scientific">Caballeronia cordobensis</name>
    <name type="common">Burkholderia cordobensis</name>
    <dbReference type="NCBI Taxonomy" id="1353886"/>
    <lineage>
        <taxon>Bacteria</taxon>
        <taxon>Pseudomonadati</taxon>
        <taxon>Pseudomonadota</taxon>
        <taxon>Betaproteobacteria</taxon>
        <taxon>Burkholderiales</taxon>
        <taxon>Burkholderiaceae</taxon>
        <taxon>Caballeronia</taxon>
    </lineage>
</organism>
<sequence length="191" mass="20790">MGSCRVLAAWRGRFRRCLRRAAREDNGADDSTPAQRRLSKDRLGAAFRGCRAHRALLWRARVCVLVARFQTCRSVMTLHRFAFFCAALSGAAALAACSSTSEPELRASKPVIHVSSARAASDISSCLQRMIPSAQARRDQGSTELMVGSNAWLVTLTPSVYGSVVKVQQSSSDDGGVPEPELRFDIARCTT</sequence>
<dbReference type="AlphaFoldDB" id="A0A158J0T2"/>
<dbReference type="EMBL" id="FCNY02000018">
    <property type="protein sequence ID" value="SAL62477.1"/>
    <property type="molecule type" value="Genomic_DNA"/>
</dbReference>